<proteinExistence type="predicted"/>
<accession>A0A5B7G9R5</accession>
<gene>
    <name evidence="1" type="ORF">E2C01_048135</name>
</gene>
<dbReference type="Proteomes" id="UP000324222">
    <property type="component" value="Unassembled WGS sequence"/>
</dbReference>
<organism evidence="1 2">
    <name type="scientific">Portunus trituberculatus</name>
    <name type="common">Swimming crab</name>
    <name type="synonym">Neptunus trituberculatus</name>
    <dbReference type="NCBI Taxonomy" id="210409"/>
    <lineage>
        <taxon>Eukaryota</taxon>
        <taxon>Metazoa</taxon>
        <taxon>Ecdysozoa</taxon>
        <taxon>Arthropoda</taxon>
        <taxon>Crustacea</taxon>
        <taxon>Multicrustacea</taxon>
        <taxon>Malacostraca</taxon>
        <taxon>Eumalacostraca</taxon>
        <taxon>Eucarida</taxon>
        <taxon>Decapoda</taxon>
        <taxon>Pleocyemata</taxon>
        <taxon>Brachyura</taxon>
        <taxon>Eubrachyura</taxon>
        <taxon>Portunoidea</taxon>
        <taxon>Portunidae</taxon>
        <taxon>Portuninae</taxon>
        <taxon>Portunus</taxon>
    </lineage>
</organism>
<evidence type="ECO:0000313" key="2">
    <source>
        <dbReference type="Proteomes" id="UP000324222"/>
    </source>
</evidence>
<keyword evidence="2" id="KW-1185">Reference proteome</keyword>
<evidence type="ECO:0000313" key="1">
    <source>
        <dbReference type="EMBL" id="MPC54226.1"/>
    </source>
</evidence>
<name>A0A5B7G9R5_PORTR</name>
<dbReference type="EMBL" id="VSRR010012204">
    <property type="protein sequence ID" value="MPC54226.1"/>
    <property type="molecule type" value="Genomic_DNA"/>
</dbReference>
<sequence length="59" mass="6533">MSDEIQDCIPKTFQHLICTTSDAAVGVVQVFRMVAKLRYHADTRSPGVWCCDVQVGAPH</sequence>
<dbReference type="AlphaFoldDB" id="A0A5B7G9R5"/>
<reference evidence="1 2" key="1">
    <citation type="submission" date="2019-05" db="EMBL/GenBank/DDBJ databases">
        <title>Another draft genome of Portunus trituberculatus and its Hox gene families provides insights of decapod evolution.</title>
        <authorList>
            <person name="Jeong J.-H."/>
            <person name="Song I."/>
            <person name="Kim S."/>
            <person name="Choi T."/>
            <person name="Kim D."/>
            <person name="Ryu S."/>
            <person name="Kim W."/>
        </authorList>
    </citation>
    <scope>NUCLEOTIDE SEQUENCE [LARGE SCALE GENOMIC DNA]</scope>
    <source>
        <tissue evidence="1">Muscle</tissue>
    </source>
</reference>
<protein>
    <submittedName>
        <fullName evidence="1">Uncharacterized protein</fullName>
    </submittedName>
</protein>
<comment type="caution">
    <text evidence="1">The sequence shown here is derived from an EMBL/GenBank/DDBJ whole genome shotgun (WGS) entry which is preliminary data.</text>
</comment>